<name>A0A2Z7C6Y8_9LAMI</name>
<keyword evidence="2" id="KW-1185">Reference proteome</keyword>
<accession>A0A2Z7C6Y8</accession>
<evidence type="ECO:0000313" key="2">
    <source>
        <dbReference type="Proteomes" id="UP000250235"/>
    </source>
</evidence>
<dbReference type="Proteomes" id="UP000250235">
    <property type="component" value="Unassembled WGS sequence"/>
</dbReference>
<gene>
    <name evidence="1" type="ORF">F511_38732</name>
</gene>
<reference evidence="1 2" key="1">
    <citation type="journal article" date="2015" name="Proc. Natl. Acad. Sci. U.S.A.">
        <title>The resurrection genome of Boea hygrometrica: A blueprint for survival of dehydration.</title>
        <authorList>
            <person name="Xiao L."/>
            <person name="Yang G."/>
            <person name="Zhang L."/>
            <person name="Yang X."/>
            <person name="Zhao S."/>
            <person name="Ji Z."/>
            <person name="Zhou Q."/>
            <person name="Hu M."/>
            <person name="Wang Y."/>
            <person name="Chen M."/>
            <person name="Xu Y."/>
            <person name="Jin H."/>
            <person name="Xiao X."/>
            <person name="Hu G."/>
            <person name="Bao F."/>
            <person name="Hu Y."/>
            <person name="Wan P."/>
            <person name="Li L."/>
            <person name="Deng X."/>
            <person name="Kuang T."/>
            <person name="Xiang C."/>
            <person name="Zhu J.K."/>
            <person name="Oliver M.J."/>
            <person name="He Y."/>
        </authorList>
    </citation>
    <scope>NUCLEOTIDE SEQUENCE [LARGE SCALE GENOMIC DNA]</scope>
    <source>
        <strain evidence="2">cv. XS01</strain>
    </source>
</reference>
<dbReference type="EMBL" id="KQ999030">
    <property type="protein sequence ID" value="KZV42477.1"/>
    <property type="molecule type" value="Genomic_DNA"/>
</dbReference>
<dbReference type="AlphaFoldDB" id="A0A2Z7C6Y8"/>
<evidence type="ECO:0000313" key="1">
    <source>
        <dbReference type="EMBL" id="KZV42477.1"/>
    </source>
</evidence>
<organism evidence="1 2">
    <name type="scientific">Dorcoceras hygrometricum</name>
    <dbReference type="NCBI Taxonomy" id="472368"/>
    <lineage>
        <taxon>Eukaryota</taxon>
        <taxon>Viridiplantae</taxon>
        <taxon>Streptophyta</taxon>
        <taxon>Embryophyta</taxon>
        <taxon>Tracheophyta</taxon>
        <taxon>Spermatophyta</taxon>
        <taxon>Magnoliopsida</taxon>
        <taxon>eudicotyledons</taxon>
        <taxon>Gunneridae</taxon>
        <taxon>Pentapetalae</taxon>
        <taxon>asterids</taxon>
        <taxon>lamiids</taxon>
        <taxon>Lamiales</taxon>
        <taxon>Gesneriaceae</taxon>
        <taxon>Didymocarpoideae</taxon>
        <taxon>Trichosporeae</taxon>
        <taxon>Loxocarpinae</taxon>
        <taxon>Dorcoceras</taxon>
    </lineage>
</organism>
<sequence>MWVYQMKFFVAKHWKKFKKDILTTNKDVMTNLLLEAALKEVRTQYRQARKDARLHVLTPEDSISGEVIGEITPRVTMEDLRQMIVDALFPGKIEQPTPANVKEQSAPFSLEEQLAPAPINSKETQAHGTSDNSIPGIKFEDSKYLDQNKEHVTECTDTLLAYENKEKPPAQCPEEQLARSTGEEKVVESLKNIVSILHQDQLASQADLQNFKDKKTKQIDDAMQAMKDHPWLSDSRDCLVFKGWQ</sequence>
<proteinExistence type="predicted"/>
<protein>
    <submittedName>
        <fullName evidence="1">Uncharacterized protein</fullName>
    </submittedName>
</protein>